<proteinExistence type="inferred from homology"/>
<dbReference type="InterPro" id="IPR003676">
    <property type="entry name" value="SAUR_fam"/>
</dbReference>
<dbReference type="Pfam" id="PF02519">
    <property type="entry name" value="Auxin_inducible"/>
    <property type="match status" value="1"/>
</dbReference>
<protein>
    <recommendedName>
        <fullName evidence="5">Auxin responsive protein</fullName>
    </recommendedName>
</protein>
<dbReference type="RefSeq" id="XP_044372206.1">
    <property type="nucleotide sequence ID" value="XM_044516271.1"/>
</dbReference>
<dbReference type="AlphaFoldDB" id="A0A3B6IKF2"/>
<evidence type="ECO:0000313" key="4">
    <source>
        <dbReference type="Proteomes" id="UP000019116"/>
    </source>
</evidence>
<reference evidence="3" key="1">
    <citation type="submission" date="2018-08" db="EMBL/GenBank/DDBJ databases">
        <authorList>
            <person name="Rossello M."/>
        </authorList>
    </citation>
    <scope>NUCLEOTIDE SEQUENCE [LARGE SCALE GENOMIC DNA]</scope>
    <source>
        <strain evidence="3">cv. Chinese Spring</strain>
    </source>
</reference>
<organism evidence="3">
    <name type="scientific">Triticum aestivum</name>
    <name type="common">Wheat</name>
    <dbReference type="NCBI Taxonomy" id="4565"/>
    <lineage>
        <taxon>Eukaryota</taxon>
        <taxon>Viridiplantae</taxon>
        <taxon>Streptophyta</taxon>
        <taxon>Embryophyta</taxon>
        <taxon>Tracheophyta</taxon>
        <taxon>Spermatophyta</taxon>
        <taxon>Magnoliopsida</taxon>
        <taxon>Liliopsida</taxon>
        <taxon>Poales</taxon>
        <taxon>Poaceae</taxon>
        <taxon>BOP clade</taxon>
        <taxon>Pooideae</taxon>
        <taxon>Triticodae</taxon>
        <taxon>Triticeae</taxon>
        <taxon>Triticinae</taxon>
        <taxon>Triticum</taxon>
    </lineage>
</organism>
<dbReference type="Gramene" id="TraesNOR4B03G02245550.1">
    <property type="protein sequence ID" value="TraesNOR4B03G02245550.1.CDS1"/>
    <property type="gene ID" value="TraesNOR4B03G02245550"/>
</dbReference>
<name>A0A3B6IKF2_WHEAT</name>
<evidence type="ECO:0000256" key="1">
    <source>
        <dbReference type="ARBA" id="ARBA00006974"/>
    </source>
</evidence>
<dbReference type="KEGG" id="taes:123094214"/>
<feature type="region of interest" description="Disordered" evidence="2">
    <location>
        <begin position="1"/>
        <end position="33"/>
    </location>
</feature>
<dbReference type="OrthoDB" id="653869at2759"/>
<dbReference type="Gramene" id="TraesCS4B03G0033700.1">
    <property type="protein sequence ID" value="TraesCS4B03G0033700.1.CDS1"/>
    <property type="gene ID" value="TraesCS4B03G0033700"/>
</dbReference>
<gene>
    <name evidence="3" type="primary">LOC123094214</name>
</gene>
<evidence type="ECO:0008006" key="5">
    <source>
        <dbReference type="Google" id="ProtNLM"/>
    </source>
</evidence>
<dbReference type="PANTHER" id="PTHR31374:SF261">
    <property type="entry name" value="OS01G0768333 PROTEIN"/>
    <property type="match status" value="1"/>
</dbReference>
<reference evidence="3" key="2">
    <citation type="submission" date="2018-10" db="UniProtKB">
        <authorList>
            <consortium name="EnsemblPlants"/>
        </authorList>
    </citation>
    <scope>IDENTIFICATION</scope>
</reference>
<accession>A0A3B6IKF2</accession>
<keyword evidence="4" id="KW-1185">Reference proteome</keyword>
<dbReference type="OMA" id="CHFDERH"/>
<evidence type="ECO:0000313" key="3">
    <source>
        <dbReference type="EnsemblPlants" id="TraesCS4B02G016800.1.cds1"/>
    </source>
</evidence>
<dbReference type="Gramene" id="TraesCS4B02G016800.1">
    <property type="protein sequence ID" value="TraesCS4B02G016800.1.cds1"/>
    <property type="gene ID" value="TraesCS4B02G016800"/>
</dbReference>
<comment type="similarity">
    <text evidence="1">Belongs to the ARG7 family.</text>
</comment>
<feature type="compositionally biased region" description="Low complexity" evidence="2">
    <location>
        <begin position="10"/>
        <end position="19"/>
    </location>
</feature>
<sequence>MTWGQKDGGDSSASPGSSPCHDDERHKVPRGHVPMVTGCGKRVVVPVRLLRDPCVAELLDMAAQQYGYGQPGVLRIPCDAGHFRRVVDGALHRAD</sequence>
<dbReference type="PANTHER" id="PTHR31374">
    <property type="entry name" value="AUXIN-INDUCED PROTEIN-LIKE-RELATED"/>
    <property type="match status" value="1"/>
</dbReference>
<dbReference type="GO" id="GO:0009733">
    <property type="term" value="P:response to auxin"/>
    <property type="evidence" value="ECO:0007669"/>
    <property type="project" value="InterPro"/>
</dbReference>
<evidence type="ECO:0000256" key="2">
    <source>
        <dbReference type="SAM" id="MobiDB-lite"/>
    </source>
</evidence>
<dbReference type="GeneID" id="123094214"/>
<dbReference type="EnsemblPlants" id="TraesCS4B02G016800.1">
    <property type="protein sequence ID" value="TraesCS4B02G016800.1.cds1"/>
    <property type="gene ID" value="TraesCS4B02G016800"/>
</dbReference>
<dbReference type="Proteomes" id="UP000019116">
    <property type="component" value="Chromosome 4B"/>
</dbReference>
<dbReference type="Gramene" id="TraesLAC4B03G02182420.1">
    <property type="protein sequence ID" value="TraesLAC4B03G02182420.1.CDS1"/>
    <property type="gene ID" value="TraesLAC4B03G02182420"/>
</dbReference>